<dbReference type="EMBL" id="JAKJXO020000014">
    <property type="protein sequence ID" value="KAL1596464.1"/>
    <property type="molecule type" value="Genomic_DNA"/>
</dbReference>
<dbReference type="GO" id="GO:1990904">
    <property type="term" value="C:ribonucleoprotein complex"/>
    <property type="evidence" value="ECO:0007669"/>
    <property type="project" value="UniProtKB-KW"/>
</dbReference>
<dbReference type="Gene3D" id="3.90.550.10">
    <property type="entry name" value="Spore Coat Polysaccharide Biosynthesis Protein SpsA, Chain A"/>
    <property type="match status" value="1"/>
</dbReference>
<evidence type="ECO:0000256" key="1">
    <source>
        <dbReference type="SAM" id="MobiDB-lite"/>
    </source>
</evidence>
<organism evidence="3 4">
    <name type="scientific">Paraconiothyrium brasiliense</name>
    <dbReference type="NCBI Taxonomy" id="300254"/>
    <lineage>
        <taxon>Eukaryota</taxon>
        <taxon>Fungi</taxon>
        <taxon>Dikarya</taxon>
        <taxon>Ascomycota</taxon>
        <taxon>Pezizomycotina</taxon>
        <taxon>Dothideomycetes</taxon>
        <taxon>Pleosporomycetidae</taxon>
        <taxon>Pleosporales</taxon>
        <taxon>Massarineae</taxon>
        <taxon>Didymosphaeriaceae</taxon>
        <taxon>Paraconiothyrium</taxon>
    </lineage>
</organism>
<dbReference type="InterPro" id="IPR029044">
    <property type="entry name" value="Nucleotide-diphossugar_trans"/>
</dbReference>
<feature type="transmembrane region" description="Helical" evidence="2">
    <location>
        <begin position="34"/>
        <end position="54"/>
    </location>
</feature>
<comment type="caution">
    <text evidence="3">The sequence shown here is derived from an EMBL/GenBank/DDBJ whole genome shotgun (WGS) entry which is preliminary data.</text>
</comment>
<keyword evidence="2" id="KW-0812">Transmembrane</keyword>
<gene>
    <name evidence="3" type="primary">YHC1</name>
    <name evidence="3" type="ORF">SLS60_009110</name>
</gene>
<keyword evidence="3" id="KW-0687">Ribonucleoprotein</keyword>
<keyword evidence="2" id="KW-0472">Membrane</keyword>
<dbReference type="PANTHER" id="PTHR11183">
    <property type="entry name" value="GLYCOGENIN SUBFAMILY MEMBER"/>
    <property type="match status" value="1"/>
</dbReference>
<keyword evidence="4" id="KW-1185">Reference proteome</keyword>
<protein>
    <submittedName>
        <fullName evidence="3">U1 small nuclear ribonucleoprotein C</fullName>
    </submittedName>
</protein>
<proteinExistence type="predicted"/>
<dbReference type="InterPro" id="IPR050587">
    <property type="entry name" value="GNT1/Glycosyltrans_8"/>
</dbReference>
<keyword evidence="2" id="KW-1133">Transmembrane helix</keyword>
<evidence type="ECO:0000313" key="3">
    <source>
        <dbReference type="EMBL" id="KAL1596464.1"/>
    </source>
</evidence>
<feature type="region of interest" description="Disordered" evidence="1">
    <location>
        <begin position="399"/>
        <end position="420"/>
    </location>
</feature>
<dbReference type="Proteomes" id="UP001521785">
    <property type="component" value="Unassembled WGS sequence"/>
</dbReference>
<evidence type="ECO:0000313" key="4">
    <source>
        <dbReference type="Proteomes" id="UP001521785"/>
    </source>
</evidence>
<feature type="compositionally biased region" description="Basic and acidic residues" evidence="1">
    <location>
        <begin position="399"/>
        <end position="410"/>
    </location>
</feature>
<reference evidence="3 4" key="1">
    <citation type="submission" date="2024-02" db="EMBL/GenBank/DDBJ databases">
        <title>De novo assembly and annotation of 12 fungi associated with fruit tree decline syndrome in Ontario, Canada.</title>
        <authorList>
            <person name="Sulman M."/>
            <person name="Ellouze W."/>
            <person name="Ilyukhin E."/>
        </authorList>
    </citation>
    <scope>NUCLEOTIDE SEQUENCE [LARGE SCALE GENOMIC DNA]</scope>
    <source>
        <strain evidence="3 4">M42-189</strain>
    </source>
</reference>
<evidence type="ECO:0000256" key="2">
    <source>
        <dbReference type="SAM" id="Phobius"/>
    </source>
</evidence>
<name>A0ABR3QWC4_9PLEO</name>
<sequence length="420" mass="48761">MFWRGKYTPLAADDVEGGLKNPVRLSNWLMLRRVRTAIVAIVLLLLLAVLLFQYPDLNERVREYAHNATASAPAVCDCPTAGSNGNLPGNVNDTLSPESSMQWSDFAYVQYVTNPSYLCNSLMIFEALRRYTTKAELLMMYPQEWQIPVEINEGAEFETKLLVKARDEYKVQMAPIQVKTFQNEKDPTWQDSYTKLLAFNQTQYKRVISIDSDGTLLDNMDELFLLPSAPVAMPRAYWMPEKFFLSSQLIVIEPSEIEWKRVGYAIDHHEGHDYDMDILNKLYGKSSTVIPHRRYDLLSGEFHDTEHENYLGSPNEKWDPKVALEEAKFVHFSDWPMPKPWLEPLPGMVDKNQPKCRKISTETNEYDCTDREVWLGIRKNFTERRRHICGREYDAEARPPKKRTLADARAGRPWYEPVFD</sequence>
<dbReference type="SUPFAM" id="SSF53448">
    <property type="entry name" value="Nucleotide-diphospho-sugar transferases"/>
    <property type="match status" value="1"/>
</dbReference>
<accession>A0ABR3QWC4</accession>